<comment type="subcellular location">
    <subcellularLocation>
        <location evidence="1">Golgi apparatus membrane</location>
        <topology evidence="1">Peripheral membrane protein</topology>
        <orientation evidence="1">Cytoplasmic side</orientation>
    </subcellularLocation>
</comment>
<keyword evidence="2" id="KW-0333">Golgi apparatus</keyword>
<sequence length="226" mass="24057">MTLIAEDLLLLLLDDGTGKPVVDSTKLPRVLTGAVILELAMDGTVSVAGDNETTKKGRLAVSGARTVSDPILERAVEAIETAKRPMTPKSAVEKLHKDIREQVVARVVERGFVGEEKGTVLGLFPTTTWPALDSSHEDRVRETLHSVLIDGLDPDARTSAVVALLSAIDATHKVFPDADKRAVKNRAKDIAQGEWASDAVRKAVQDVYTAVTVAVMVPVMAGTSGS</sequence>
<evidence type="ECO:0008006" key="7">
    <source>
        <dbReference type="Google" id="ProtNLM"/>
    </source>
</evidence>
<dbReference type="PANTHER" id="PTHR12704">
    <property type="entry name" value="TRANS-GOLGI PROTEIN GMX33"/>
    <property type="match status" value="1"/>
</dbReference>
<dbReference type="Proteomes" id="UP000703038">
    <property type="component" value="Unassembled WGS sequence"/>
</dbReference>
<accession>A0ABS2KNV0</accession>
<evidence type="ECO:0000256" key="3">
    <source>
        <dbReference type="ARBA" id="ARBA00023121"/>
    </source>
</evidence>
<evidence type="ECO:0000256" key="1">
    <source>
        <dbReference type="ARBA" id="ARBA00004255"/>
    </source>
</evidence>
<evidence type="ECO:0000313" key="6">
    <source>
        <dbReference type="Proteomes" id="UP000703038"/>
    </source>
</evidence>
<evidence type="ECO:0000256" key="2">
    <source>
        <dbReference type="ARBA" id="ARBA00023034"/>
    </source>
</evidence>
<organism evidence="5 6">
    <name type="scientific">Rhodococcoides corynebacterioides</name>
    <dbReference type="NCBI Taxonomy" id="53972"/>
    <lineage>
        <taxon>Bacteria</taxon>
        <taxon>Bacillati</taxon>
        <taxon>Actinomycetota</taxon>
        <taxon>Actinomycetes</taxon>
        <taxon>Mycobacteriales</taxon>
        <taxon>Nocardiaceae</taxon>
        <taxon>Rhodococcoides</taxon>
    </lineage>
</organism>
<dbReference type="Pfam" id="PF05719">
    <property type="entry name" value="GPP34"/>
    <property type="match status" value="1"/>
</dbReference>
<gene>
    <name evidence="5" type="ORF">JOE42_000381</name>
</gene>
<dbReference type="PANTHER" id="PTHR12704:SF2">
    <property type="entry name" value="GOLGI PHOSPHOPROTEIN 3 HOMOLOG SAURON"/>
    <property type="match status" value="1"/>
</dbReference>
<dbReference type="InterPro" id="IPR008628">
    <property type="entry name" value="GPP34-like"/>
</dbReference>
<protein>
    <recommendedName>
        <fullName evidence="7">GPP34 family phosphoprotein</fullName>
    </recommendedName>
</protein>
<proteinExistence type="predicted"/>
<dbReference type="EMBL" id="JAFBBK010000001">
    <property type="protein sequence ID" value="MBM7413648.1"/>
    <property type="molecule type" value="Genomic_DNA"/>
</dbReference>
<keyword evidence="6" id="KW-1185">Reference proteome</keyword>
<name>A0ABS2KNV0_9NOCA</name>
<reference evidence="5 6" key="1">
    <citation type="submission" date="2021-01" db="EMBL/GenBank/DDBJ databases">
        <title>Genomics of switchgrass bacterial isolates.</title>
        <authorList>
            <person name="Shade A."/>
        </authorList>
    </citation>
    <scope>NUCLEOTIDE SEQUENCE [LARGE SCALE GENOMIC DNA]</scope>
    <source>
        <strain evidence="5 6">PvP111</strain>
    </source>
</reference>
<evidence type="ECO:0000256" key="4">
    <source>
        <dbReference type="ARBA" id="ARBA00023136"/>
    </source>
</evidence>
<keyword evidence="4" id="KW-0472">Membrane</keyword>
<dbReference type="InterPro" id="IPR038261">
    <property type="entry name" value="GPP34-like_sf"/>
</dbReference>
<dbReference type="Gene3D" id="1.10.3630.10">
    <property type="entry name" value="yeast vps74-n-term truncation variant domain like"/>
    <property type="match status" value="1"/>
</dbReference>
<keyword evidence="3" id="KW-0446">Lipid-binding</keyword>
<dbReference type="RefSeq" id="WP_204866336.1">
    <property type="nucleotide sequence ID" value="NZ_JAFBBK010000001.1"/>
</dbReference>
<evidence type="ECO:0000313" key="5">
    <source>
        <dbReference type="EMBL" id="MBM7413648.1"/>
    </source>
</evidence>
<comment type="caution">
    <text evidence="5">The sequence shown here is derived from an EMBL/GenBank/DDBJ whole genome shotgun (WGS) entry which is preliminary data.</text>
</comment>